<dbReference type="Proteomes" id="UP000702209">
    <property type="component" value="Unassembled WGS sequence"/>
</dbReference>
<organism evidence="1 2">
    <name type="scientific">Nocardia amamiensis</name>
    <dbReference type="NCBI Taxonomy" id="404578"/>
    <lineage>
        <taxon>Bacteria</taxon>
        <taxon>Bacillati</taxon>
        <taxon>Actinomycetota</taxon>
        <taxon>Actinomycetes</taxon>
        <taxon>Mycobacteriales</taxon>
        <taxon>Nocardiaceae</taxon>
        <taxon>Nocardia</taxon>
    </lineage>
</organism>
<dbReference type="EMBL" id="JADLQX010000029">
    <property type="protein sequence ID" value="MBF6301612.1"/>
    <property type="molecule type" value="Genomic_DNA"/>
</dbReference>
<evidence type="ECO:0000313" key="2">
    <source>
        <dbReference type="Proteomes" id="UP000702209"/>
    </source>
</evidence>
<accession>A0ABS0CYC9</accession>
<evidence type="ECO:0008006" key="3">
    <source>
        <dbReference type="Google" id="ProtNLM"/>
    </source>
</evidence>
<dbReference type="RefSeq" id="WP_195132829.1">
    <property type="nucleotide sequence ID" value="NZ_JADLQX010000029.1"/>
</dbReference>
<comment type="caution">
    <text evidence="1">The sequence shown here is derived from an EMBL/GenBank/DDBJ whole genome shotgun (WGS) entry which is preliminary data.</text>
</comment>
<proteinExistence type="predicted"/>
<evidence type="ECO:0000313" key="1">
    <source>
        <dbReference type="EMBL" id="MBF6301612.1"/>
    </source>
</evidence>
<protein>
    <recommendedName>
        <fullName evidence="3">DUF3558 domain-containing protein</fullName>
    </recommendedName>
</protein>
<gene>
    <name evidence="1" type="ORF">IU459_29335</name>
</gene>
<reference evidence="1 2" key="1">
    <citation type="submission" date="2020-10" db="EMBL/GenBank/DDBJ databases">
        <title>Identification of Nocardia species via Next-generation sequencing and recognition of intraspecies genetic diversity.</title>
        <authorList>
            <person name="Li P."/>
            <person name="Li P."/>
            <person name="Lu B."/>
        </authorList>
    </citation>
    <scope>NUCLEOTIDE SEQUENCE [LARGE SCALE GENOMIC DNA]</scope>
    <source>
        <strain evidence="1 2">BJ06-0157</strain>
    </source>
</reference>
<sequence length="171" mass="18093">MSGITNACDLVDATPLHRWSSTPREAPLHQEFPPNSADGGNLYCAIRYTSPSTVPDDATIGEAGISLQAQFTGADAAPAYDRWKQTDTSAAGSGRASGEVTGIGARGYWHTATTDTSNGMTYIVGAQDSNVSVRVEVAILRAKGEPPVNRDELAMIAENQARKALDGLKKR</sequence>
<keyword evidence="2" id="KW-1185">Reference proteome</keyword>
<name>A0ABS0CYC9_9NOCA</name>